<dbReference type="AlphaFoldDB" id="A0A928YSF5"/>
<evidence type="ECO:0000313" key="7">
    <source>
        <dbReference type="EMBL" id="MBE8715949.1"/>
    </source>
</evidence>
<comment type="caution">
    <text evidence="7">The sequence shown here is derived from an EMBL/GenBank/DDBJ whole genome shotgun (WGS) entry which is preliminary data.</text>
</comment>
<keyword evidence="5" id="KW-0812">Transmembrane</keyword>
<feature type="transmembrane region" description="Helical" evidence="5">
    <location>
        <begin position="25"/>
        <end position="46"/>
    </location>
</feature>
<proteinExistence type="inferred from homology"/>
<gene>
    <name evidence="7" type="ORF">C4F51_01950</name>
</gene>
<dbReference type="InterPro" id="IPR050465">
    <property type="entry name" value="UPF0194_transport"/>
</dbReference>
<dbReference type="Gene3D" id="2.40.420.20">
    <property type="match status" value="1"/>
</dbReference>
<evidence type="ECO:0000256" key="5">
    <source>
        <dbReference type="SAM" id="Phobius"/>
    </source>
</evidence>
<feature type="domain" description="Multidrug resistance protein MdtA-like barrel-sandwich hybrid" evidence="6">
    <location>
        <begin position="98"/>
        <end position="275"/>
    </location>
</feature>
<feature type="coiled-coil region" evidence="4">
    <location>
        <begin position="187"/>
        <end position="239"/>
    </location>
</feature>
<reference evidence="7" key="1">
    <citation type="submission" date="2018-07" db="EMBL/GenBank/DDBJ databases">
        <title>Genome assembly of strain Ka43.</title>
        <authorList>
            <person name="Kukolya J."/>
            <person name="Nagy I."/>
            <person name="Horvath B."/>
            <person name="Toth A."/>
        </authorList>
    </citation>
    <scope>NUCLEOTIDE SEQUENCE</scope>
    <source>
        <strain evidence="7">KB43</strain>
    </source>
</reference>
<dbReference type="Gene3D" id="2.40.50.100">
    <property type="match status" value="1"/>
</dbReference>
<dbReference type="Pfam" id="PF25917">
    <property type="entry name" value="BSH_RND"/>
    <property type="match status" value="1"/>
</dbReference>
<dbReference type="Proteomes" id="UP000652567">
    <property type="component" value="Unassembled WGS sequence"/>
</dbReference>
<evidence type="ECO:0000313" key="8">
    <source>
        <dbReference type="Proteomes" id="UP000652567"/>
    </source>
</evidence>
<keyword evidence="5" id="KW-1133">Transmembrane helix</keyword>
<dbReference type="InterPro" id="IPR058625">
    <property type="entry name" value="MdtA-like_BSH"/>
</dbReference>
<comment type="subcellular location">
    <subcellularLocation>
        <location evidence="1">Cell envelope</location>
    </subcellularLocation>
</comment>
<keyword evidence="5" id="KW-0472">Membrane</keyword>
<accession>A0A928YSF5</accession>
<evidence type="ECO:0000256" key="1">
    <source>
        <dbReference type="ARBA" id="ARBA00004196"/>
    </source>
</evidence>
<dbReference type="Gene3D" id="1.10.287.470">
    <property type="entry name" value="Helix hairpin bin"/>
    <property type="match status" value="1"/>
</dbReference>
<dbReference type="RefSeq" id="WP_193906679.1">
    <property type="nucleotide sequence ID" value="NZ_PRDL01000001.1"/>
</dbReference>
<evidence type="ECO:0000259" key="6">
    <source>
        <dbReference type="Pfam" id="PF25917"/>
    </source>
</evidence>
<keyword evidence="3 4" id="KW-0175">Coiled coil</keyword>
<evidence type="ECO:0000256" key="2">
    <source>
        <dbReference type="ARBA" id="ARBA00009477"/>
    </source>
</evidence>
<dbReference type="EMBL" id="PRDL01000001">
    <property type="protein sequence ID" value="MBE8715949.1"/>
    <property type="molecule type" value="Genomic_DNA"/>
</dbReference>
<evidence type="ECO:0000256" key="4">
    <source>
        <dbReference type="SAM" id="Coils"/>
    </source>
</evidence>
<evidence type="ECO:0000256" key="3">
    <source>
        <dbReference type="ARBA" id="ARBA00023054"/>
    </source>
</evidence>
<sequence>MNMKISGTSAQDLVMGSSRARKKGVTLVVIAMALAVAAVLAFIYIAQVSQSGLVVKQESIRTATVKRDTLVREVVSQGRVVAANSPTLFSPEQGYIDIAVKAGDTVDKGQLLANIHSPDLNELLARETANLTKLQADLGRQIIESKRRKLELEQVVAIAQVSEKAMVREQKRAEESIKRNLISRLEYEKSQDDLERAQLEYAQAKQNGELANESLSFDIESLTLQLKSQQLLVDALQRRVGELNILSPVAGMVGNVQVLDRQAVIANQPLITIVDLTAFEVEAIVPEGFADDIAPLMEAEITLGGTTYAGVLTAISPEVVSGGVNVRIGFAKDLPANLRQSQRLTARILLENKPDALLVDRGSFFDNFRGYAFRVRENKALRVPVALGSSSLRHIEIMDGLQEGDTIIISALPVKSTDEQLLITN</sequence>
<keyword evidence="8" id="KW-1185">Reference proteome</keyword>
<dbReference type="GO" id="GO:0030313">
    <property type="term" value="C:cell envelope"/>
    <property type="evidence" value="ECO:0007669"/>
    <property type="project" value="UniProtKB-SubCell"/>
</dbReference>
<dbReference type="Gene3D" id="2.40.30.170">
    <property type="match status" value="1"/>
</dbReference>
<dbReference type="PANTHER" id="PTHR32347:SF14">
    <property type="entry name" value="EFFLUX SYSTEM COMPONENT YKNX-RELATED"/>
    <property type="match status" value="1"/>
</dbReference>
<name>A0A928YSF5_9GAMM</name>
<protein>
    <submittedName>
        <fullName evidence="7">HlyD family efflux transporter periplasmic adaptor subunit</fullName>
    </submittedName>
</protein>
<dbReference type="PANTHER" id="PTHR32347">
    <property type="entry name" value="EFFLUX SYSTEM COMPONENT YKNX-RELATED"/>
    <property type="match status" value="1"/>
</dbReference>
<comment type="similarity">
    <text evidence="2">Belongs to the membrane fusion protein (MFP) (TC 8.A.1) family.</text>
</comment>
<organism evidence="7 8">
    <name type="scientific">Cellvibrio polysaccharolyticus</name>
    <dbReference type="NCBI Taxonomy" id="2082724"/>
    <lineage>
        <taxon>Bacteria</taxon>
        <taxon>Pseudomonadati</taxon>
        <taxon>Pseudomonadota</taxon>
        <taxon>Gammaproteobacteria</taxon>
        <taxon>Cellvibrionales</taxon>
        <taxon>Cellvibrionaceae</taxon>
        <taxon>Cellvibrio</taxon>
    </lineage>
</organism>